<name>A0A352IQU6_9GAMM</name>
<feature type="region of interest" description="Disordered" evidence="1">
    <location>
        <begin position="1"/>
        <end position="23"/>
    </location>
</feature>
<dbReference type="AlphaFoldDB" id="A0A352IQU6"/>
<sequence length="66" mass="6935">FGMASATAKLSRGTSSASGNDGLSVHDVEFRADIDMPVFKMGGTSIGSVQFTDFAIINTTMMVYGH</sequence>
<accession>A0A352IQU6</accession>
<organism evidence="2 3">
    <name type="scientific">Marinobacter adhaerens</name>
    <dbReference type="NCBI Taxonomy" id="1033846"/>
    <lineage>
        <taxon>Bacteria</taxon>
        <taxon>Pseudomonadati</taxon>
        <taxon>Pseudomonadota</taxon>
        <taxon>Gammaproteobacteria</taxon>
        <taxon>Pseudomonadales</taxon>
        <taxon>Marinobacteraceae</taxon>
        <taxon>Marinobacter</taxon>
    </lineage>
</organism>
<feature type="compositionally biased region" description="Polar residues" evidence="1">
    <location>
        <begin position="12"/>
        <end position="21"/>
    </location>
</feature>
<reference evidence="2 3" key="1">
    <citation type="journal article" date="2018" name="Nat. Biotechnol.">
        <title>A standardized bacterial taxonomy based on genome phylogeny substantially revises the tree of life.</title>
        <authorList>
            <person name="Parks D.H."/>
            <person name="Chuvochina M."/>
            <person name="Waite D.W."/>
            <person name="Rinke C."/>
            <person name="Skarshewski A."/>
            <person name="Chaumeil P.A."/>
            <person name="Hugenholtz P."/>
        </authorList>
    </citation>
    <scope>NUCLEOTIDE SEQUENCE [LARGE SCALE GENOMIC DNA]</scope>
    <source>
        <strain evidence="2">UBA9380</strain>
    </source>
</reference>
<gene>
    <name evidence="2" type="ORF">DC045_05780</name>
</gene>
<proteinExistence type="predicted"/>
<evidence type="ECO:0000313" key="3">
    <source>
        <dbReference type="Proteomes" id="UP000263489"/>
    </source>
</evidence>
<protein>
    <submittedName>
        <fullName evidence="2">Uncharacterized protein</fullName>
    </submittedName>
</protein>
<comment type="caution">
    <text evidence="2">The sequence shown here is derived from an EMBL/GenBank/DDBJ whole genome shotgun (WGS) entry which is preliminary data.</text>
</comment>
<dbReference type="EMBL" id="DNNA01000092">
    <property type="protein sequence ID" value="HBC33829.1"/>
    <property type="molecule type" value="Genomic_DNA"/>
</dbReference>
<evidence type="ECO:0000313" key="2">
    <source>
        <dbReference type="EMBL" id="HBC33829.1"/>
    </source>
</evidence>
<evidence type="ECO:0000256" key="1">
    <source>
        <dbReference type="SAM" id="MobiDB-lite"/>
    </source>
</evidence>
<dbReference type="Proteomes" id="UP000263489">
    <property type="component" value="Unassembled WGS sequence"/>
</dbReference>
<feature type="non-terminal residue" evidence="2">
    <location>
        <position position="1"/>
    </location>
</feature>